<dbReference type="SUPFAM" id="SSF88723">
    <property type="entry name" value="PIN domain-like"/>
    <property type="match status" value="1"/>
</dbReference>
<protein>
    <recommendedName>
        <fullName evidence="3">PIN domain-containing protein</fullName>
    </recommendedName>
</protein>
<dbReference type="EMBL" id="LN868938">
    <property type="protein sequence ID" value="CRY78714.1"/>
    <property type="molecule type" value="Genomic_DNA"/>
</dbReference>
<accession>A0A0H5NUP7</accession>
<evidence type="ECO:0000313" key="2">
    <source>
        <dbReference type="Proteomes" id="UP000057820"/>
    </source>
</evidence>
<dbReference type="InterPro" id="IPR029060">
    <property type="entry name" value="PIN-like_dom_sf"/>
</dbReference>
<dbReference type="KEGG" id="nfr:ERS450000_03069"/>
<organism evidence="1 2">
    <name type="scientific">Nocardia farcinica</name>
    <dbReference type="NCBI Taxonomy" id="37329"/>
    <lineage>
        <taxon>Bacteria</taxon>
        <taxon>Bacillati</taxon>
        <taxon>Actinomycetota</taxon>
        <taxon>Actinomycetes</taxon>
        <taxon>Mycobacteriales</taxon>
        <taxon>Nocardiaceae</taxon>
        <taxon>Nocardia</taxon>
    </lineage>
</organism>
<dbReference type="AlphaFoldDB" id="A0A0H5NUP7"/>
<evidence type="ECO:0008006" key="3">
    <source>
        <dbReference type="Google" id="ProtNLM"/>
    </source>
</evidence>
<dbReference type="Gene3D" id="3.40.50.1010">
    <property type="entry name" value="5'-nuclease"/>
    <property type="match status" value="1"/>
</dbReference>
<name>A0A0H5NUP7_NOCFR</name>
<evidence type="ECO:0000313" key="1">
    <source>
        <dbReference type="EMBL" id="CRY78714.1"/>
    </source>
</evidence>
<reference evidence="2" key="1">
    <citation type="submission" date="2015-03" db="EMBL/GenBank/DDBJ databases">
        <authorList>
            <consortium name="Pathogen Informatics"/>
        </authorList>
    </citation>
    <scope>NUCLEOTIDE SEQUENCE [LARGE SCALE GENOMIC DNA]</scope>
    <source>
        <strain evidence="2">NCTC11134</strain>
    </source>
</reference>
<proteinExistence type="predicted"/>
<sequence length="50" mass="5425">MPPWNCSNSTYSDAWYIALARRLAYPLMTLDDGMQKAARSHGVAVIGAPG</sequence>
<gene>
    <name evidence="1" type="ORF">ERS450000_03069</name>
</gene>
<dbReference type="Proteomes" id="UP000057820">
    <property type="component" value="Chromosome 1"/>
</dbReference>
<dbReference type="RefSeq" id="WP_139337519.1">
    <property type="nucleotide sequence ID" value="NZ_CP031418.1"/>
</dbReference>